<dbReference type="PANTHER" id="PTHR45138">
    <property type="entry name" value="REGULATORY COMPONENTS OF SENSORY TRANSDUCTION SYSTEM"/>
    <property type="match status" value="1"/>
</dbReference>
<proteinExistence type="predicted"/>
<feature type="transmembrane region" description="Helical" evidence="1">
    <location>
        <begin position="147"/>
        <end position="167"/>
    </location>
</feature>
<feature type="transmembrane region" description="Helical" evidence="1">
    <location>
        <begin position="118"/>
        <end position="135"/>
    </location>
</feature>
<dbReference type="InterPro" id="IPR029787">
    <property type="entry name" value="Nucleotide_cyclase"/>
</dbReference>
<dbReference type="InterPro" id="IPR000160">
    <property type="entry name" value="GGDEF_dom"/>
</dbReference>
<dbReference type="Proteomes" id="UP001227831">
    <property type="component" value="Unassembled WGS sequence"/>
</dbReference>
<dbReference type="InterPro" id="IPR043128">
    <property type="entry name" value="Rev_trsase/Diguanyl_cyclase"/>
</dbReference>
<keyword evidence="3" id="KW-0808">Transferase</keyword>
<feature type="transmembrane region" description="Helical" evidence="1">
    <location>
        <begin position="83"/>
        <end position="112"/>
    </location>
</feature>
<evidence type="ECO:0000256" key="1">
    <source>
        <dbReference type="SAM" id="Phobius"/>
    </source>
</evidence>
<evidence type="ECO:0000313" key="4">
    <source>
        <dbReference type="Proteomes" id="UP001227831"/>
    </source>
</evidence>
<feature type="domain" description="GGDEF" evidence="2">
    <location>
        <begin position="243"/>
        <end position="377"/>
    </location>
</feature>
<feature type="transmembrane region" description="Helical" evidence="1">
    <location>
        <begin position="12"/>
        <end position="32"/>
    </location>
</feature>
<reference evidence="3 4" key="1">
    <citation type="journal article" date="2023" name="Int. J. Syst. Evol. Microbiol.">
        <title>Lactiplantibacillus brownii sp. nov., a novel psychrotolerant species isolated from sauerkraut.</title>
        <authorList>
            <person name="Heng Y.C."/>
            <person name="Silvaraju S."/>
            <person name="Lee J.K.Y."/>
            <person name="Kittelmann S."/>
        </authorList>
    </citation>
    <scope>NUCLEOTIDE SEQUENCE [LARGE SCALE GENOMIC DNA]</scope>
    <source>
        <strain evidence="3 4">WILCCON 0030</strain>
    </source>
</reference>
<dbReference type="SUPFAM" id="SSF55073">
    <property type="entry name" value="Nucleotide cyclase"/>
    <property type="match status" value="1"/>
</dbReference>
<dbReference type="InterPro" id="IPR050469">
    <property type="entry name" value="Diguanylate_Cyclase"/>
</dbReference>
<keyword evidence="1" id="KW-0472">Membrane</keyword>
<keyword evidence="1" id="KW-0812">Transmembrane</keyword>
<keyword evidence="1" id="KW-1133">Transmembrane helix</keyword>
<keyword evidence="3" id="KW-0548">Nucleotidyltransferase</keyword>
<feature type="transmembrane region" description="Helical" evidence="1">
    <location>
        <begin position="182"/>
        <end position="199"/>
    </location>
</feature>
<dbReference type="NCBIfam" id="TIGR00254">
    <property type="entry name" value="GGDEF"/>
    <property type="match status" value="1"/>
</dbReference>
<dbReference type="Gene3D" id="3.30.70.270">
    <property type="match status" value="1"/>
</dbReference>
<dbReference type="GO" id="GO:0052621">
    <property type="term" value="F:diguanylate cyclase activity"/>
    <property type="evidence" value="ECO:0007669"/>
    <property type="project" value="UniProtKB-EC"/>
</dbReference>
<dbReference type="EMBL" id="JAVCWF010000001">
    <property type="protein sequence ID" value="MDQ7938356.1"/>
    <property type="molecule type" value="Genomic_DNA"/>
</dbReference>
<dbReference type="PANTHER" id="PTHR45138:SF9">
    <property type="entry name" value="DIGUANYLATE CYCLASE DGCM-RELATED"/>
    <property type="match status" value="1"/>
</dbReference>
<sequence length="377" mass="43885">MTWTHWQVPPFITSVFFVLGMLTLYWVTYNWLVSWVHHQRRFNVTDDQLSTWYGVTYMVVFVFCIQSLVVGGCEAWQFMNFQLIAIIFCAYFLNSHVPYYAFIPILFVYMVFDQSLGYWQSWGHALTLMLFFWVLNQIRVKVTTYPWAPLSYLAVCVSFGGLLWLWMKFKFNFSWQTLGEEWLYLAIFVVLLYIYVTMLSHDSQLKLRLAQFASHDALTRTENFAAYTAAIQDQFSASRQNQTALTMMMFDIDHFKRVNDTYGHMIGDRVLQQATSVVQVVLTANDPQVKLYRTGGEEFNVIFPNYELAQAQVMVQQIFSAINHLSVPTEHGPLEISISVGVSALSPNDGSPIDFYNRVDRNLYHSKRNGRMQITSV</sequence>
<dbReference type="Pfam" id="PF00990">
    <property type="entry name" value="GGDEF"/>
    <property type="match status" value="1"/>
</dbReference>
<dbReference type="SMART" id="SM00267">
    <property type="entry name" value="GGDEF"/>
    <property type="match status" value="1"/>
</dbReference>
<gene>
    <name evidence="3" type="ORF">RA086_12125</name>
</gene>
<accession>A0ABU1ABW8</accession>
<dbReference type="PROSITE" id="PS50887">
    <property type="entry name" value="GGDEF"/>
    <property type="match status" value="1"/>
</dbReference>
<evidence type="ECO:0000259" key="2">
    <source>
        <dbReference type="PROSITE" id="PS50887"/>
    </source>
</evidence>
<organism evidence="3 4">
    <name type="scientific">Lactiplantibacillus brownii</name>
    <dbReference type="NCBI Taxonomy" id="3069269"/>
    <lineage>
        <taxon>Bacteria</taxon>
        <taxon>Bacillati</taxon>
        <taxon>Bacillota</taxon>
        <taxon>Bacilli</taxon>
        <taxon>Lactobacillales</taxon>
        <taxon>Lactobacillaceae</taxon>
        <taxon>Lactiplantibacillus</taxon>
    </lineage>
</organism>
<comment type="caution">
    <text evidence="3">The sequence shown here is derived from an EMBL/GenBank/DDBJ whole genome shotgun (WGS) entry which is preliminary data.</text>
</comment>
<feature type="transmembrane region" description="Helical" evidence="1">
    <location>
        <begin position="52"/>
        <end position="71"/>
    </location>
</feature>
<dbReference type="RefSeq" id="WP_308704043.1">
    <property type="nucleotide sequence ID" value="NZ_AP027463.1"/>
</dbReference>
<keyword evidence="4" id="KW-1185">Reference proteome</keyword>
<name>A0ABU1ABW8_9LACO</name>
<protein>
    <submittedName>
        <fullName evidence="3">GGDEF domain-containing protein</fullName>
        <ecNumber evidence="3">2.7.7.65</ecNumber>
    </submittedName>
</protein>
<dbReference type="CDD" id="cd01949">
    <property type="entry name" value="GGDEF"/>
    <property type="match status" value="1"/>
</dbReference>
<dbReference type="EC" id="2.7.7.65" evidence="3"/>
<evidence type="ECO:0000313" key="3">
    <source>
        <dbReference type="EMBL" id="MDQ7938356.1"/>
    </source>
</evidence>